<dbReference type="RefSeq" id="WP_197007204.1">
    <property type="nucleotide sequence ID" value="NZ_BONS01000047.1"/>
</dbReference>
<sequence length="155" mass="16402">MLPPLAELPAVEARLARTLTGPQRARALALLDDVSAEIRHTTGRAWVGPGGGLDPARPDVLGVVAAAATVRALTNPQGLSAETVGEYSRRFARDEPGGGVYLTEPERRMLLAAVNVTGSLVSVPTVRDVDVSDSTLWKGDGYGGDLLAWESWADW</sequence>
<comment type="caution">
    <text evidence="1">The sequence shown here is derived from an EMBL/GenBank/DDBJ whole genome shotgun (WGS) entry which is preliminary data.</text>
</comment>
<keyword evidence="2" id="KW-1185">Reference proteome</keyword>
<accession>A0A8J7GLX2</accession>
<organism evidence="1 2">
    <name type="scientific">Longispora fulva</name>
    <dbReference type="NCBI Taxonomy" id="619741"/>
    <lineage>
        <taxon>Bacteria</taxon>
        <taxon>Bacillati</taxon>
        <taxon>Actinomycetota</taxon>
        <taxon>Actinomycetes</taxon>
        <taxon>Micromonosporales</taxon>
        <taxon>Micromonosporaceae</taxon>
        <taxon>Longispora</taxon>
    </lineage>
</organism>
<protein>
    <submittedName>
        <fullName evidence="1">Uncharacterized protein</fullName>
    </submittedName>
</protein>
<reference evidence="1" key="1">
    <citation type="submission" date="2020-11" db="EMBL/GenBank/DDBJ databases">
        <title>Sequencing the genomes of 1000 actinobacteria strains.</title>
        <authorList>
            <person name="Klenk H.-P."/>
        </authorList>
    </citation>
    <scope>NUCLEOTIDE SEQUENCE</scope>
    <source>
        <strain evidence="1">DSM 45356</strain>
    </source>
</reference>
<name>A0A8J7GLX2_9ACTN</name>
<dbReference type="InterPro" id="IPR018963">
    <property type="entry name" value="Mycophage_D29_Gp19"/>
</dbReference>
<evidence type="ECO:0000313" key="1">
    <source>
        <dbReference type="EMBL" id="MBG6140681.1"/>
    </source>
</evidence>
<gene>
    <name evidence="1" type="ORF">IW245_006875</name>
</gene>
<evidence type="ECO:0000313" key="2">
    <source>
        <dbReference type="Proteomes" id="UP000622552"/>
    </source>
</evidence>
<dbReference type="Proteomes" id="UP000622552">
    <property type="component" value="Unassembled WGS sequence"/>
</dbReference>
<dbReference type="Pfam" id="PF09355">
    <property type="entry name" value="Phage_Gp19"/>
    <property type="match status" value="1"/>
</dbReference>
<proteinExistence type="predicted"/>
<dbReference type="EMBL" id="JADOUF010000001">
    <property type="protein sequence ID" value="MBG6140681.1"/>
    <property type="molecule type" value="Genomic_DNA"/>
</dbReference>
<dbReference type="AlphaFoldDB" id="A0A8J7GLX2"/>